<feature type="transmembrane region" description="Helical" evidence="7">
    <location>
        <begin position="468"/>
        <end position="487"/>
    </location>
</feature>
<evidence type="ECO:0000259" key="8">
    <source>
        <dbReference type="Pfam" id="PF09402"/>
    </source>
</evidence>
<dbReference type="GeneID" id="25035286"/>
<keyword evidence="3 7" id="KW-1133">Transmembrane helix</keyword>
<dbReference type="GO" id="GO:0003682">
    <property type="term" value="F:chromatin binding"/>
    <property type="evidence" value="ECO:0007669"/>
    <property type="project" value="InterPro"/>
</dbReference>
<accession>S9VVJ8</accession>
<feature type="domain" description="Man1/Src1-like C-terminal" evidence="8">
    <location>
        <begin position="475"/>
        <end position="894"/>
    </location>
</feature>
<evidence type="ECO:0000256" key="5">
    <source>
        <dbReference type="ARBA" id="ARBA00023242"/>
    </source>
</evidence>
<dbReference type="STRING" id="653667.S9VVJ8"/>
<reference evidence="10 11" key="1">
    <citation type="journal article" date="2011" name="Science">
        <title>Comparative functional genomics of the fission yeasts.</title>
        <authorList>
            <person name="Rhind N."/>
            <person name="Chen Z."/>
            <person name="Yassour M."/>
            <person name="Thompson D.A."/>
            <person name="Haas B.J."/>
            <person name="Habib N."/>
            <person name="Wapinski I."/>
            <person name="Roy S."/>
            <person name="Lin M.F."/>
            <person name="Heiman D.I."/>
            <person name="Young S.K."/>
            <person name="Furuya K."/>
            <person name="Guo Y."/>
            <person name="Pidoux A."/>
            <person name="Chen H.M."/>
            <person name="Robbertse B."/>
            <person name="Goldberg J.M."/>
            <person name="Aoki K."/>
            <person name="Bayne E.H."/>
            <person name="Berlin A.M."/>
            <person name="Desjardins C.A."/>
            <person name="Dobbs E."/>
            <person name="Dukaj L."/>
            <person name="Fan L."/>
            <person name="FitzGerald M.G."/>
            <person name="French C."/>
            <person name="Gujja S."/>
            <person name="Hansen K."/>
            <person name="Keifenheim D."/>
            <person name="Levin J.Z."/>
            <person name="Mosher R.A."/>
            <person name="Mueller C.A."/>
            <person name="Pfiffner J."/>
            <person name="Priest M."/>
            <person name="Russ C."/>
            <person name="Smialowska A."/>
            <person name="Swoboda P."/>
            <person name="Sykes S.M."/>
            <person name="Vaughn M."/>
            <person name="Vengrova S."/>
            <person name="Yoder R."/>
            <person name="Zeng Q."/>
            <person name="Allshire R."/>
            <person name="Baulcombe D."/>
            <person name="Birren B.W."/>
            <person name="Brown W."/>
            <person name="Ekwall K."/>
            <person name="Kellis M."/>
            <person name="Leatherwood J."/>
            <person name="Levin H."/>
            <person name="Margalit H."/>
            <person name="Martienssen R."/>
            <person name="Nieduszynski C.A."/>
            <person name="Spatafora J.W."/>
            <person name="Friedman N."/>
            <person name="Dalgaard J.Z."/>
            <person name="Baumann P."/>
            <person name="Niki H."/>
            <person name="Regev A."/>
            <person name="Nusbaum C."/>
        </authorList>
    </citation>
    <scope>NUCLEOTIDE SEQUENCE [LARGE SCALE GENOMIC DNA]</scope>
    <source>
        <strain evidence="11">OY26 / ATCC MYA-4695 / CBS 11777 / NBRC 106824 / NRRL Y48691</strain>
    </source>
</reference>
<evidence type="ECO:0000256" key="7">
    <source>
        <dbReference type="SAM" id="Phobius"/>
    </source>
</evidence>
<dbReference type="InterPro" id="IPR025856">
    <property type="entry name" value="HeH/LEM_domain"/>
</dbReference>
<dbReference type="GO" id="GO:0034399">
    <property type="term" value="C:nuclear periphery"/>
    <property type="evidence" value="ECO:0007669"/>
    <property type="project" value="TreeGrafter"/>
</dbReference>
<dbReference type="PANTHER" id="PTHR47808:SF2">
    <property type="entry name" value="LEM DOMAIN-CONTAINING PROTEIN 2"/>
    <property type="match status" value="1"/>
</dbReference>
<proteinExistence type="predicted"/>
<gene>
    <name evidence="10" type="ORF">SPOG_00955</name>
</gene>
<dbReference type="Pfam" id="PF09402">
    <property type="entry name" value="MSC"/>
    <property type="match status" value="1"/>
</dbReference>
<feature type="region of interest" description="Disordered" evidence="6">
    <location>
        <begin position="330"/>
        <end position="349"/>
    </location>
</feature>
<evidence type="ECO:0000313" key="10">
    <source>
        <dbReference type="EMBL" id="EPY50194.1"/>
    </source>
</evidence>
<evidence type="ECO:0000313" key="11">
    <source>
        <dbReference type="Proteomes" id="UP000015464"/>
    </source>
</evidence>
<dbReference type="HOGENOM" id="CLU_337438_0_0_1"/>
<dbReference type="OMA" id="FCEIPEE"/>
<dbReference type="GO" id="GO:0005637">
    <property type="term" value="C:nuclear inner membrane"/>
    <property type="evidence" value="ECO:0007669"/>
    <property type="project" value="InterPro"/>
</dbReference>
<dbReference type="Pfam" id="PF12949">
    <property type="entry name" value="HeH"/>
    <property type="match status" value="1"/>
</dbReference>
<dbReference type="PANTHER" id="PTHR47808">
    <property type="entry name" value="INNER NUCLEAR MEMBRANE PROTEIN HEH2-RELATED"/>
    <property type="match status" value="1"/>
</dbReference>
<feature type="transmembrane region" description="Helical" evidence="7">
    <location>
        <begin position="767"/>
        <end position="795"/>
    </location>
</feature>
<evidence type="ECO:0000256" key="3">
    <source>
        <dbReference type="ARBA" id="ARBA00022989"/>
    </source>
</evidence>
<feature type="region of interest" description="Disordered" evidence="6">
    <location>
        <begin position="190"/>
        <end position="250"/>
    </location>
</feature>
<dbReference type="InterPro" id="IPR044780">
    <property type="entry name" value="Heh2/Src1"/>
</dbReference>
<dbReference type="EMBL" id="KE546993">
    <property type="protein sequence ID" value="EPY50194.1"/>
    <property type="molecule type" value="Genomic_DNA"/>
</dbReference>
<dbReference type="GO" id="GO:0071763">
    <property type="term" value="P:nuclear membrane organization"/>
    <property type="evidence" value="ECO:0007669"/>
    <property type="project" value="TreeGrafter"/>
</dbReference>
<evidence type="ECO:0000256" key="4">
    <source>
        <dbReference type="ARBA" id="ARBA00023136"/>
    </source>
</evidence>
<name>S9VVJ8_SCHCR</name>
<evidence type="ECO:0000256" key="2">
    <source>
        <dbReference type="ARBA" id="ARBA00022692"/>
    </source>
</evidence>
<dbReference type="OrthoDB" id="2503928at2759"/>
<evidence type="ECO:0000259" key="9">
    <source>
        <dbReference type="Pfam" id="PF12949"/>
    </source>
</evidence>
<comment type="subcellular location">
    <subcellularLocation>
        <location evidence="1">Nucleus membrane</location>
    </subcellularLocation>
</comment>
<keyword evidence="2 7" id="KW-0812">Transmembrane</keyword>
<feature type="compositionally biased region" description="Polar residues" evidence="6">
    <location>
        <begin position="234"/>
        <end position="250"/>
    </location>
</feature>
<dbReference type="AlphaFoldDB" id="S9VVJ8"/>
<keyword evidence="11" id="KW-1185">Reference proteome</keyword>
<feature type="domain" description="HeH/LEM" evidence="9">
    <location>
        <begin position="16"/>
        <end position="48"/>
    </location>
</feature>
<dbReference type="GO" id="GO:0005783">
    <property type="term" value="C:endoplasmic reticulum"/>
    <property type="evidence" value="ECO:0007669"/>
    <property type="project" value="TreeGrafter"/>
</dbReference>
<organism evidence="10 11">
    <name type="scientific">Schizosaccharomyces cryophilus (strain OY26 / ATCC MYA-4695 / CBS 11777 / NBRC 106824 / NRRL Y48691)</name>
    <name type="common">Fission yeast</name>
    <dbReference type="NCBI Taxonomy" id="653667"/>
    <lineage>
        <taxon>Eukaryota</taxon>
        <taxon>Fungi</taxon>
        <taxon>Dikarya</taxon>
        <taxon>Ascomycota</taxon>
        <taxon>Taphrinomycotina</taxon>
        <taxon>Schizosaccharomycetes</taxon>
        <taxon>Schizosaccharomycetales</taxon>
        <taxon>Schizosaccharomycetaceae</taxon>
        <taxon>Schizosaccharomyces</taxon>
    </lineage>
</organism>
<dbReference type="Proteomes" id="UP000015464">
    <property type="component" value="Unassembled WGS sequence"/>
</dbReference>
<sequence length="901" mass="102271">MEEHQPYFDPLYDAYSLRVIDLREILNQHQIYFPSTAKKAHLVELFDKLRQAKNGSLSIDELQKENALPNRSPRRKLLEMTAIEPETTTLSAANTPIRITRSSAREIGNSARRFLPFTQLSESSDEEEIIEDLRQKKAQQESPGFLAYNETSQTSPNHNKWEELMDTPAVTHFPEVIKAHSVQPANNSYAENLKDEKTRSKGKASWGRTSIPTVEIPVHSRSPSSSQAFSANSGLQHKSSPVLPESTNSMSPTFPLRSAKFHGVEPQTSPFVLSKNLKSSPDVQSSSNTSIYASPLKSPSKFKNFANLFPSHRTPLGETNSQSVIHTTPTHKNLQYPSDSEPEFSPTSMKTLVSKDNDKFSSSPVSNSSSMFVSHLKSFYAKDQAAPTKATARTPLSFFSAIDRPQGTYSPNEEFAESLFSQKGVRSDRTKYFLNDVSLSSTENSLFGEQEESLKNDSRKYYNKMGKFRVYGLFLFVLFIAMSLAFWQQEVKRVGFCEIPEEAYPSYISSLKPEPVRSTLKSVYSYLNEKGLKAKCIPCPSSAKCASNRRFVCDSEAKPHIPFLSNFGFKPYPSCVTASSVTDRLENMVKACVNMVEEWYTQDGLESQVPVQQELSESHFHSSVIDEFYEKFKGEMDLEIAKDEFKVYLKQALERLNALKTKNKKIHEGIFTIYSHFFSLTNYLANIINTSIAATLHSKSKSIARSINSYTSSVHLNLLKYAFMKRLQLIYSTTGSICNHLGMIMGEISLNILANIKETFLKSWKNLLMGVLGILLLRIGTSLITYLWSLFISFYSTEQLVRICVKHCVTRLRNTKKKSLQDESTNPRLHLEELRTECFVSNLKNDKDLNYLREASNITQKRVWQRSVKVIDQMVSVRVCDEKSTNKRTWEWIGVLPDNGY</sequence>
<feature type="compositionally biased region" description="Low complexity" evidence="6">
    <location>
        <begin position="220"/>
        <end position="233"/>
    </location>
</feature>
<keyword evidence="5" id="KW-0539">Nucleus</keyword>
<keyword evidence="4 7" id="KW-0472">Membrane</keyword>
<evidence type="ECO:0000256" key="6">
    <source>
        <dbReference type="SAM" id="MobiDB-lite"/>
    </source>
</evidence>
<dbReference type="InterPro" id="IPR018996">
    <property type="entry name" value="Man1/Src1-like_C"/>
</dbReference>
<dbReference type="RefSeq" id="XP_013024680.1">
    <property type="nucleotide sequence ID" value="XM_013169226.1"/>
</dbReference>
<evidence type="ECO:0000256" key="1">
    <source>
        <dbReference type="ARBA" id="ARBA00004126"/>
    </source>
</evidence>
<protein>
    <submittedName>
        <fullName evidence="10">LEM domain-containing protein Man1</fullName>
    </submittedName>
</protein>
<dbReference type="CDD" id="cd12935">
    <property type="entry name" value="LEM_like"/>
    <property type="match status" value="1"/>
</dbReference>